<sequence length="914" mass="104780">MPLLKRKAIKPVPTPNVDDFEDNTPVYMMRFTNEIFTNYEDYINRYFFYKQKNWQCETTGKSGLTYEEALKSEHKEKSMVANNFPAQLRKPLLEFVQFQTARIDAVVDDAFAKFKNVYFLNELVTVVWDGTSYSAVIRKVLPEDEWTTVKNGAAEPEEPGQYLVRVVDTRGRGIEDMERVVDCSLLSRERLAFNKNIIRKYVRECSAKESYIGAPWMVKSSLAKKYGIETKLPADLQAARESAFTKLKKRKGGVDPAPALAAAKKPKKEVAEKSAKEVLSEVALPVEVKPAIKYPIEDLDLELGSIKQDEDSLLVRPVPVKDRSVPQDSFEALVMSWQFMNSFSTPLKLSPFGMKDFEDSLAHTDIEHPSVMVAEYHSTLMNAIIQDRLKGIARPILAAPGSAVPTPPQAREEREHSVMTDDDESIVDDGDMSVGGHDEYVQRRKLAHRPINERVVIVGQGWDEKAIPASRQGWEAVLVGLINELGSFEAIPNVDRILNHLVPNETTLKDDVEQLYPSLPYEDKVSIVVFLVETAAGTSAVRHYMEECRQKLKELRLQKFDINKDRRQLQAEWTEFERMEAIDTKNAALEKAAEEQRSAASTPEPSQDGDSDTHAVNGDLSRSESRQEKLKRQQMEREQQESRRNQDLLRQRALLKAKSAEQKLRYDARKKLSDRESALTRKEEQIDRDSRRYGIARVRPLGKDRFYNRYWYFDGITMDHGTDRLYVQSPSFLDLEVMRVSGDKDQILKRQKIEDPAGGLDELMRLHDQEIATGLVLEKVARERKLLLEKEHALDTDDEDDKDSKARGVTNGHSNHPVQVDESLLVQHIPTRWSYYDEPEQVDNLLRWLNSKGIREKALQTAINNNYDLIVGGMQRRHQDLVSLLQKEQNRRSTRTKTVMASEGYLGYLNRFNK</sequence>
<evidence type="ECO:0000259" key="6">
    <source>
        <dbReference type="PROSITE" id="PS51136"/>
    </source>
</evidence>
<evidence type="ECO:0000256" key="2">
    <source>
        <dbReference type="ARBA" id="ARBA00023242"/>
    </source>
</evidence>
<evidence type="ECO:0000313" key="8">
    <source>
        <dbReference type="Proteomes" id="UP000823405"/>
    </source>
</evidence>
<accession>A0A9P6QWH3</accession>
<evidence type="ECO:0000313" key="7">
    <source>
        <dbReference type="EMBL" id="KAG0301842.1"/>
    </source>
</evidence>
<feature type="compositionally biased region" description="Acidic residues" evidence="4">
    <location>
        <begin position="420"/>
        <end position="431"/>
    </location>
</feature>
<keyword evidence="8" id="KW-1185">Reference proteome</keyword>
<evidence type="ECO:0000256" key="4">
    <source>
        <dbReference type="SAM" id="MobiDB-lite"/>
    </source>
</evidence>
<comment type="caution">
    <text evidence="7">The sequence shown here is derived from an EMBL/GenBank/DDBJ whole genome shotgun (WGS) entry which is preliminary data.</text>
</comment>
<name>A0A9P6QWH3_9FUNG</name>
<dbReference type="InterPro" id="IPR018501">
    <property type="entry name" value="DDT_dom"/>
</dbReference>
<dbReference type="Pfam" id="PF10537">
    <property type="entry name" value="WAC_Acf1_DNA_bd"/>
    <property type="match status" value="1"/>
</dbReference>
<dbReference type="GO" id="GO:0000781">
    <property type="term" value="C:chromosome, telomeric region"/>
    <property type="evidence" value="ECO:0007669"/>
    <property type="project" value="GOC"/>
</dbReference>
<dbReference type="PANTHER" id="PTHR32075">
    <property type="entry name" value="ISWI CHROMATIN-REMODELING COMPLEX SUBUNIT YPL216W-RELATED"/>
    <property type="match status" value="1"/>
</dbReference>
<dbReference type="PROSITE" id="PS51136">
    <property type="entry name" value="WAC"/>
    <property type="match status" value="1"/>
</dbReference>
<dbReference type="PROSITE" id="PS50827">
    <property type="entry name" value="DDT"/>
    <property type="match status" value="1"/>
</dbReference>
<dbReference type="GO" id="GO:0000785">
    <property type="term" value="C:chromatin"/>
    <property type="evidence" value="ECO:0007669"/>
    <property type="project" value="UniProtKB-ARBA"/>
</dbReference>
<organism evidence="7 8">
    <name type="scientific">Linnemannia gamsii</name>
    <dbReference type="NCBI Taxonomy" id="64522"/>
    <lineage>
        <taxon>Eukaryota</taxon>
        <taxon>Fungi</taxon>
        <taxon>Fungi incertae sedis</taxon>
        <taxon>Mucoromycota</taxon>
        <taxon>Mortierellomycotina</taxon>
        <taxon>Mortierellomycetes</taxon>
        <taxon>Mortierellales</taxon>
        <taxon>Mortierellaceae</taxon>
        <taxon>Linnemannia</taxon>
    </lineage>
</organism>
<feature type="domain" description="WAC" evidence="6">
    <location>
        <begin position="24"/>
        <end position="131"/>
    </location>
</feature>
<feature type="compositionally biased region" description="Basic and acidic residues" evidence="4">
    <location>
        <begin position="621"/>
        <end position="647"/>
    </location>
</feature>
<feature type="region of interest" description="Disordered" evidence="4">
    <location>
        <begin position="400"/>
        <end position="434"/>
    </location>
</feature>
<dbReference type="EMBL" id="JAAAIN010001577">
    <property type="protein sequence ID" value="KAG0301842.1"/>
    <property type="molecule type" value="Genomic_DNA"/>
</dbReference>
<reference evidence="7" key="1">
    <citation type="journal article" date="2020" name="Fungal Divers.">
        <title>Resolving the Mortierellaceae phylogeny through synthesis of multi-gene phylogenetics and phylogenomics.</title>
        <authorList>
            <person name="Vandepol N."/>
            <person name="Liber J."/>
            <person name="Desiro A."/>
            <person name="Na H."/>
            <person name="Kennedy M."/>
            <person name="Barry K."/>
            <person name="Grigoriev I.V."/>
            <person name="Miller A.N."/>
            <person name="O'Donnell K."/>
            <person name="Stajich J.E."/>
            <person name="Bonito G."/>
        </authorList>
    </citation>
    <scope>NUCLEOTIDE SEQUENCE</scope>
    <source>
        <strain evidence="7">NVP60</strain>
    </source>
</reference>
<feature type="compositionally biased region" description="Basic and acidic residues" evidence="4">
    <location>
        <begin position="410"/>
        <end position="419"/>
    </location>
</feature>
<evidence type="ECO:0008006" key="9">
    <source>
        <dbReference type="Google" id="ProtNLM"/>
    </source>
</evidence>
<dbReference type="GO" id="GO:0005634">
    <property type="term" value="C:nucleus"/>
    <property type="evidence" value="ECO:0007669"/>
    <property type="project" value="UniProtKB-SubCell"/>
</dbReference>
<dbReference type="SMART" id="SM00571">
    <property type="entry name" value="DDT"/>
    <property type="match status" value="1"/>
</dbReference>
<proteinExistence type="predicted"/>
<dbReference type="Pfam" id="PF15613">
    <property type="entry name" value="WSD"/>
    <property type="match status" value="1"/>
</dbReference>
<dbReference type="InterPro" id="IPR028941">
    <property type="entry name" value="WHIM2_dom"/>
</dbReference>
<feature type="region of interest" description="Disordered" evidence="4">
    <location>
        <begin position="795"/>
        <end position="816"/>
    </location>
</feature>
<feature type="region of interest" description="Disordered" evidence="4">
    <location>
        <begin position="589"/>
        <end position="647"/>
    </location>
</feature>
<comment type="subcellular location">
    <subcellularLocation>
        <location evidence="1 3">Nucleus</location>
    </subcellularLocation>
</comment>
<feature type="domain" description="DDT" evidence="5">
    <location>
        <begin position="327"/>
        <end position="390"/>
    </location>
</feature>
<protein>
    <recommendedName>
        <fullName evidence="9">WAC domain-containing protein</fullName>
    </recommendedName>
</protein>
<dbReference type="OrthoDB" id="332390at2759"/>
<gene>
    <name evidence="7" type="ORF">BGZ97_002586</name>
</gene>
<dbReference type="PANTHER" id="PTHR32075:SF6">
    <property type="entry name" value="ISWI CHROMATIN-REMODELING COMPLEX SUBUNIT YPL216W-RELATED"/>
    <property type="match status" value="1"/>
</dbReference>
<evidence type="ECO:0000259" key="5">
    <source>
        <dbReference type="PROSITE" id="PS50827"/>
    </source>
</evidence>
<keyword evidence="2 3" id="KW-0539">Nucleus</keyword>
<dbReference type="InterPro" id="IPR013136">
    <property type="entry name" value="WSTF_Acf1_Cbp146"/>
</dbReference>
<dbReference type="GO" id="GO:0031509">
    <property type="term" value="P:subtelomeric heterochromatin formation"/>
    <property type="evidence" value="ECO:0007669"/>
    <property type="project" value="TreeGrafter"/>
</dbReference>
<dbReference type="AlphaFoldDB" id="A0A9P6QWH3"/>
<dbReference type="Pfam" id="PF02791">
    <property type="entry name" value="DDT"/>
    <property type="match status" value="1"/>
</dbReference>
<evidence type="ECO:0000256" key="1">
    <source>
        <dbReference type="ARBA" id="ARBA00004123"/>
    </source>
</evidence>
<dbReference type="Proteomes" id="UP000823405">
    <property type="component" value="Unassembled WGS sequence"/>
</dbReference>
<evidence type="ECO:0000256" key="3">
    <source>
        <dbReference type="PROSITE-ProRule" id="PRU00475"/>
    </source>
</evidence>